<accession>A0A5C5UZK3</accession>
<keyword evidence="2" id="KW-1185">Reference proteome</keyword>
<reference evidence="1 2" key="1">
    <citation type="submission" date="2019-02" db="EMBL/GenBank/DDBJ databases">
        <title>Deep-cultivation of Planctomycetes and their phenomic and genomic characterization uncovers novel biology.</title>
        <authorList>
            <person name="Wiegand S."/>
            <person name="Jogler M."/>
            <person name="Boedeker C."/>
            <person name="Pinto D."/>
            <person name="Vollmers J."/>
            <person name="Rivas-Marin E."/>
            <person name="Kohn T."/>
            <person name="Peeters S.H."/>
            <person name="Heuer A."/>
            <person name="Rast P."/>
            <person name="Oberbeckmann S."/>
            <person name="Bunk B."/>
            <person name="Jeske O."/>
            <person name="Meyerdierks A."/>
            <person name="Storesund J.E."/>
            <person name="Kallscheuer N."/>
            <person name="Luecker S."/>
            <person name="Lage O.M."/>
            <person name="Pohl T."/>
            <person name="Merkel B.J."/>
            <person name="Hornburger P."/>
            <person name="Mueller R.-W."/>
            <person name="Bruemmer F."/>
            <person name="Labrenz M."/>
            <person name="Spormann A.M."/>
            <person name="Op Den Camp H."/>
            <person name="Overmann J."/>
            <person name="Amann R."/>
            <person name="Jetten M.S.M."/>
            <person name="Mascher T."/>
            <person name="Medema M.H."/>
            <person name="Devos D.P."/>
            <person name="Kaster A.-K."/>
            <person name="Ovreas L."/>
            <person name="Rohde M."/>
            <person name="Galperin M.Y."/>
            <person name="Jogler C."/>
        </authorList>
    </citation>
    <scope>NUCLEOTIDE SEQUENCE [LARGE SCALE GENOMIC DNA]</scope>
    <source>
        <strain evidence="1 2">Enr8</strain>
    </source>
</reference>
<dbReference type="EMBL" id="SJPF01000005">
    <property type="protein sequence ID" value="TWT30922.1"/>
    <property type="molecule type" value="Genomic_DNA"/>
</dbReference>
<sequence length="480" mass="52192">MAIASKGIEMSKLTVCVLLVLAASVPASLQAGSLRVAFGQVDITPELKGRPVFLAGYGYNRRATGVHDPIMARAVLLDDGQRKIAIIGADLIGVALPDVERIRENLPGVDYAILASSHSHEGPDVIGIWGPNPFTRGVHDDYVTLVVDRISQMVASLEGKLQPATVKFGTAQDEKLLRDSRLPIVYDPVLRALRFQSPETGADIGLLVQWNSHPEAMGPKNTLLTGDFPATTVAELEKMYHCPVVYVSGAVGGLMAPPRGLFYDAQGNELKEGDFAYCEAYGRAVAHLAEAAIDSATPIIVTPFRVAAKRVLIPVENPLYRVARKLGIVKRPVFELADDFETFGRQATMEFRPEEAGVKSEVAVAQLGQLRIACIPGELYPELVYGEFQDPIESNVDFADSPREPTAASVLGDDKWMLFGLANDEVGYIIPKSQWDSKAPYAYDREDRQYGEINSCGPDVAPIVMEALRRCVVELDGEGK</sequence>
<organism evidence="1 2">
    <name type="scientific">Blastopirellula retiformator</name>
    <dbReference type="NCBI Taxonomy" id="2527970"/>
    <lineage>
        <taxon>Bacteria</taxon>
        <taxon>Pseudomonadati</taxon>
        <taxon>Planctomycetota</taxon>
        <taxon>Planctomycetia</taxon>
        <taxon>Pirellulales</taxon>
        <taxon>Pirellulaceae</taxon>
        <taxon>Blastopirellula</taxon>
    </lineage>
</organism>
<comment type="caution">
    <text evidence="1">The sequence shown here is derived from an EMBL/GenBank/DDBJ whole genome shotgun (WGS) entry which is preliminary data.</text>
</comment>
<dbReference type="EC" id="3.5.1.23" evidence="1"/>
<gene>
    <name evidence="1" type="ORF">Enr8_44480</name>
</gene>
<protein>
    <submittedName>
        <fullName evidence="1">Neutral ceramidase</fullName>
        <ecNumber evidence="1">3.5.1.23</ecNumber>
    </submittedName>
</protein>
<evidence type="ECO:0000313" key="2">
    <source>
        <dbReference type="Proteomes" id="UP000318878"/>
    </source>
</evidence>
<evidence type="ECO:0000313" key="1">
    <source>
        <dbReference type="EMBL" id="TWT30922.1"/>
    </source>
</evidence>
<keyword evidence="1" id="KW-0378">Hydrolase</keyword>
<dbReference type="Proteomes" id="UP000318878">
    <property type="component" value="Unassembled WGS sequence"/>
</dbReference>
<name>A0A5C5UZK3_9BACT</name>
<dbReference type="AlphaFoldDB" id="A0A5C5UZK3"/>
<proteinExistence type="predicted"/>
<dbReference type="GO" id="GO:0017040">
    <property type="term" value="F:N-acylsphingosine amidohydrolase activity"/>
    <property type="evidence" value="ECO:0007669"/>
    <property type="project" value="UniProtKB-EC"/>
</dbReference>